<evidence type="ECO:0000313" key="5">
    <source>
        <dbReference type="EMBL" id="MDN5200094.1"/>
    </source>
</evidence>
<keyword evidence="3" id="KW-0804">Transcription</keyword>
<reference evidence="5" key="1">
    <citation type="submission" date="2023-06" db="EMBL/GenBank/DDBJ databases">
        <title>Genomic of Parafulvivirga corallium.</title>
        <authorList>
            <person name="Wang G."/>
        </authorList>
    </citation>
    <scope>NUCLEOTIDE SEQUENCE</scope>
    <source>
        <strain evidence="5">BMA10</strain>
    </source>
</reference>
<proteinExistence type="predicted"/>
<dbReference type="SMART" id="SM00342">
    <property type="entry name" value="HTH_ARAC"/>
    <property type="match status" value="1"/>
</dbReference>
<accession>A0ABT8KHA3</accession>
<name>A0ABT8KHA3_9BACT</name>
<keyword evidence="6" id="KW-1185">Reference proteome</keyword>
<dbReference type="RefSeq" id="WP_346750121.1">
    <property type="nucleotide sequence ID" value="NZ_JAUJEA010000001.1"/>
</dbReference>
<keyword evidence="2" id="KW-0238">DNA-binding</keyword>
<dbReference type="PANTHER" id="PTHR43280">
    <property type="entry name" value="ARAC-FAMILY TRANSCRIPTIONAL REGULATOR"/>
    <property type="match status" value="1"/>
</dbReference>
<dbReference type="InterPro" id="IPR014710">
    <property type="entry name" value="RmlC-like_jellyroll"/>
</dbReference>
<dbReference type="InterPro" id="IPR018060">
    <property type="entry name" value="HTH_AraC"/>
</dbReference>
<dbReference type="SUPFAM" id="SSF51182">
    <property type="entry name" value="RmlC-like cupins"/>
    <property type="match status" value="1"/>
</dbReference>
<dbReference type="InterPro" id="IPR009057">
    <property type="entry name" value="Homeodomain-like_sf"/>
</dbReference>
<dbReference type="Proteomes" id="UP001172082">
    <property type="component" value="Unassembled WGS sequence"/>
</dbReference>
<dbReference type="InterPro" id="IPR018062">
    <property type="entry name" value="HTH_AraC-typ_CS"/>
</dbReference>
<sequence length="288" mass="33553">MKPLLFRVPKSDEESFKVQVDDQDYFYDPLHFHPELQLTLILESKGTRFIGDSIGSFKAGDVFLIGPNLPHVFRNDKQYYEKENNLRARAISIFFTLDSLGKDFFSLPETIHIQKLLKKSSQGIKIKHKTRTKVIHLMEKIEELDKFGKLLQFLKILDVISHDHELECLSSISFGSSFSESDSKKINDVFEYVVKNFSNEIKLDDVASVANLSTTAFCRFFKLRTRKTFTQFLNEIRIGHACKLLLEEDLNITEICYQCGFNNISHFNRQFKNITSYTPTDYLRVHQN</sequence>
<evidence type="ECO:0000313" key="6">
    <source>
        <dbReference type="Proteomes" id="UP001172082"/>
    </source>
</evidence>
<dbReference type="InterPro" id="IPR011051">
    <property type="entry name" value="RmlC_Cupin_sf"/>
</dbReference>
<dbReference type="PANTHER" id="PTHR43280:SF27">
    <property type="entry name" value="TRANSCRIPTIONAL REGULATOR MTLR"/>
    <property type="match status" value="1"/>
</dbReference>
<organism evidence="5 6">
    <name type="scientific">Splendidivirga corallicola</name>
    <dbReference type="NCBI Taxonomy" id="3051826"/>
    <lineage>
        <taxon>Bacteria</taxon>
        <taxon>Pseudomonadati</taxon>
        <taxon>Bacteroidota</taxon>
        <taxon>Cytophagia</taxon>
        <taxon>Cytophagales</taxon>
        <taxon>Splendidivirgaceae</taxon>
        <taxon>Splendidivirga</taxon>
    </lineage>
</organism>
<dbReference type="PROSITE" id="PS01124">
    <property type="entry name" value="HTH_ARAC_FAMILY_2"/>
    <property type="match status" value="1"/>
</dbReference>
<evidence type="ECO:0000256" key="2">
    <source>
        <dbReference type="ARBA" id="ARBA00023125"/>
    </source>
</evidence>
<dbReference type="EMBL" id="JAUJEA010000001">
    <property type="protein sequence ID" value="MDN5200094.1"/>
    <property type="molecule type" value="Genomic_DNA"/>
</dbReference>
<dbReference type="Pfam" id="PF12833">
    <property type="entry name" value="HTH_18"/>
    <property type="match status" value="1"/>
</dbReference>
<dbReference type="Gene3D" id="2.60.120.10">
    <property type="entry name" value="Jelly Rolls"/>
    <property type="match status" value="1"/>
</dbReference>
<protein>
    <submittedName>
        <fullName evidence="5">AraC family transcriptional regulator</fullName>
    </submittedName>
</protein>
<dbReference type="Gene3D" id="1.10.10.60">
    <property type="entry name" value="Homeodomain-like"/>
    <property type="match status" value="2"/>
</dbReference>
<dbReference type="PROSITE" id="PS00041">
    <property type="entry name" value="HTH_ARAC_FAMILY_1"/>
    <property type="match status" value="1"/>
</dbReference>
<evidence type="ECO:0000259" key="4">
    <source>
        <dbReference type="PROSITE" id="PS01124"/>
    </source>
</evidence>
<evidence type="ECO:0000256" key="3">
    <source>
        <dbReference type="ARBA" id="ARBA00023163"/>
    </source>
</evidence>
<keyword evidence="1" id="KW-0805">Transcription regulation</keyword>
<evidence type="ECO:0000256" key="1">
    <source>
        <dbReference type="ARBA" id="ARBA00023015"/>
    </source>
</evidence>
<feature type="domain" description="HTH araC/xylS-type" evidence="4">
    <location>
        <begin position="187"/>
        <end position="285"/>
    </location>
</feature>
<dbReference type="CDD" id="cd06976">
    <property type="entry name" value="cupin_MtlR-like_N"/>
    <property type="match status" value="1"/>
</dbReference>
<comment type="caution">
    <text evidence="5">The sequence shown here is derived from an EMBL/GenBank/DDBJ whole genome shotgun (WGS) entry which is preliminary data.</text>
</comment>
<dbReference type="SUPFAM" id="SSF46689">
    <property type="entry name" value="Homeodomain-like"/>
    <property type="match status" value="2"/>
</dbReference>
<gene>
    <name evidence="5" type="ORF">QQ008_01945</name>
</gene>